<feature type="coiled-coil region" evidence="4">
    <location>
        <begin position="244"/>
        <end position="306"/>
    </location>
</feature>
<evidence type="ECO:0000256" key="4">
    <source>
        <dbReference type="SAM" id="Coils"/>
    </source>
</evidence>
<dbReference type="Gene3D" id="1.10.287.950">
    <property type="entry name" value="Methyl-accepting chemotaxis protein"/>
    <property type="match status" value="1"/>
</dbReference>
<evidence type="ECO:0000256" key="2">
    <source>
        <dbReference type="ARBA" id="ARBA00029447"/>
    </source>
</evidence>
<dbReference type="PRINTS" id="PR00260">
    <property type="entry name" value="CHEMTRNSDUCR"/>
</dbReference>
<evidence type="ECO:0000313" key="7">
    <source>
        <dbReference type="EMBL" id="SER44722.1"/>
    </source>
</evidence>
<dbReference type="Proteomes" id="UP000199687">
    <property type="component" value="Unassembled WGS sequence"/>
</dbReference>
<dbReference type="EMBL" id="FOGL01000004">
    <property type="protein sequence ID" value="SER44722.1"/>
    <property type="molecule type" value="Genomic_DNA"/>
</dbReference>
<dbReference type="GO" id="GO:0006935">
    <property type="term" value="P:chemotaxis"/>
    <property type="evidence" value="ECO:0007669"/>
    <property type="project" value="InterPro"/>
</dbReference>
<dbReference type="SMART" id="SM00283">
    <property type="entry name" value="MA"/>
    <property type="match status" value="1"/>
</dbReference>
<dbReference type="PANTHER" id="PTHR32089">
    <property type="entry name" value="METHYL-ACCEPTING CHEMOTAXIS PROTEIN MCPB"/>
    <property type="match status" value="1"/>
</dbReference>
<comment type="similarity">
    <text evidence="2">Belongs to the methyl-accepting chemotaxis (MCP) protein family.</text>
</comment>
<keyword evidence="5" id="KW-0812">Transmembrane</keyword>
<dbReference type="RefSeq" id="WP_089740045.1">
    <property type="nucleotide sequence ID" value="NZ_FOGL01000004.1"/>
</dbReference>
<keyword evidence="5" id="KW-1133">Transmembrane helix</keyword>
<sequence length="491" mass="54955">MFFKKSMKDKHLSIMEQDMVKRNSVVIIALTVTTFLLLLSLTASQNVGTIIQVSIQVIVWSAFTILHFKRSLIFHIQYIAIIGSVVTTTIGFIVLPGLTNFVSVIYFIFLALIYMNNKLSIFTLGYGLLLIIYMFFFQKESVNVDSDSVVIYIINYMLISIIVFSFLRVSDFMKKQTADSRKKTEELLADQEKQKNDLLQLINIVGEKTEFITKNSEQSNIAFKEMGEAFQEISIGSNTQNVSSQNINESIANMKNQLQEMAENTATLTDESVNTKQLSETGQEQINTLTQTVGEFRDEIDAMSQEISQLITNLNETSQFSNTIKEIANQTNLLSLNASIEAARAGEHGKGFAVVANEVRILAEMTTESAEKISEQLNSFSVQSDQTRNKMMQVSERMADSYEQTKETNHSFTSINTAIINLNQLSNYNNTLMENINDTIAVISESTSELAAVSQQSNASIEEITATLDSCLNTNADILESLKQLKATLVQ</sequence>
<feature type="coiled-coil region" evidence="4">
    <location>
        <begin position="174"/>
        <end position="201"/>
    </location>
</feature>
<evidence type="ECO:0000256" key="1">
    <source>
        <dbReference type="ARBA" id="ARBA00023224"/>
    </source>
</evidence>
<dbReference type="SUPFAM" id="SSF58104">
    <property type="entry name" value="Methyl-accepting chemotaxis protein (MCP) signaling domain"/>
    <property type="match status" value="1"/>
</dbReference>
<feature type="transmembrane region" description="Helical" evidence="5">
    <location>
        <begin position="49"/>
        <end position="68"/>
    </location>
</feature>
<dbReference type="InterPro" id="IPR004090">
    <property type="entry name" value="Chemotax_Me-accpt_rcpt"/>
</dbReference>
<proteinExistence type="inferred from homology"/>
<accession>A0A1H9P947</accession>
<feature type="transmembrane region" description="Helical" evidence="5">
    <location>
        <begin position="119"/>
        <end position="137"/>
    </location>
</feature>
<protein>
    <submittedName>
        <fullName evidence="7">Methyl-accepting chemotaxis protein</fullName>
    </submittedName>
</protein>
<feature type="transmembrane region" description="Helical" evidence="5">
    <location>
        <begin position="80"/>
        <end position="113"/>
    </location>
</feature>
<evidence type="ECO:0000256" key="3">
    <source>
        <dbReference type="PROSITE-ProRule" id="PRU00284"/>
    </source>
</evidence>
<dbReference type="GO" id="GO:0004888">
    <property type="term" value="F:transmembrane signaling receptor activity"/>
    <property type="evidence" value="ECO:0007669"/>
    <property type="project" value="InterPro"/>
</dbReference>
<reference evidence="7 8" key="1">
    <citation type="submission" date="2016-10" db="EMBL/GenBank/DDBJ databases">
        <authorList>
            <person name="de Groot N.N."/>
        </authorList>
    </citation>
    <scope>NUCLEOTIDE SEQUENCE [LARGE SCALE GENOMIC DNA]</scope>
    <source>
        <strain evidence="7 8">CGMCC 1.7727</strain>
    </source>
</reference>
<keyword evidence="4" id="KW-0175">Coiled coil</keyword>
<dbReference type="STRING" id="531814.SAMN04487944_104153"/>
<feature type="transmembrane region" description="Helical" evidence="5">
    <location>
        <begin position="149"/>
        <end position="167"/>
    </location>
</feature>
<dbReference type="PROSITE" id="PS50111">
    <property type="entry name" value="CHEMOTAXIS_TRANSDUC_2"/>
    <property type="match status" value="1"/>
</dbReference>
<evidence type="ECO:0000313" key="8">
    <source>
        <dbReference type="Proteomes" id="UP000199687"/>
    </source>
</evidence>
<dbReference type="InterPro" id="IPR004089">
    <property type="entry name" value="MCPsignal_dom"/>
</dbReference>
<dbReference type="GO" id="GO:0016020">
    <property type="term" value="C:membrane"/>
    <property type="evidence" value="ECO:0007669"/>
    <property type="project" value="InterPro"/>
</dbReference>
<gene>
    <name evidence="7" type="ORF">SAMN04487944_104153</name>
</gene>
<organism evidence="7 8">
    <name type="scientific">Gracilibacillus ureilyticus</name>
    <dbReference type="NCBI Taxonomy" id="531814"/>
    <lineage>
        <taxon>Bacteria</taxon>
        <taxon>Bacillati</taxon>
        <taxon>Bacillota</taxon>
        <taxon>Bacilli</taxon>
        <taxon>Bacillales</taxon>
        <taxon>Bacillaceae</taxon>
        <taxon>Gracilibacillus</taxon>
    </lineage>
</organism>
<evidence type="ECO:0000259" key="6">
    <source>
        <dbReference type="PROSITE" id="PS50111"/>
    </source>
</evidence>
<evidence type="ECO:0000256" key="5">
    <source>
        <dbReference type="SAM" id="Phobius"/>
    </source>
</evidence>
<dbReference type="GO" id="GO:0007165">
    <property type="term" value="P:signal transduction"/>
    <property type="evidence" value="ECO:0007669"/>
    <property type="project" value="UniProtKB-KW"/>
</dbReference>
<feature type="transmembrane region" description="Helical" evidence="5">
    <location>
        <begin position="25"/>
        <end position="43"/>
    </location>
</feature>
<feature type="domain" description="Methyl-accepting transducer" evidence="6">
    <location>
        <begin position="215"/>
        <end position="465"/>
    </location>
</feature>
<dbReference type="AlphaFoldDB" id="A0A1H9P947"/>
<dbReference type="Pfam" id="PF00015">
    <property type="entry name" value="MCPsignal"/>
    <property type="match status" value="1"/>
</dbReference>
<keyword evidence="8" id="KW-1185">Reference proteome</keyword>
<keyword evidence="5" id="KW-0472">Membrane</keyword>
<keyword evidence="1 3" id="KW-0807">Transducer</keyword>
<dbReference type="PANTHER" id="PTHR32089:SF112">
    <property type="entry name" value="LYSOZYME-LIKE PROTEIN-RELATED"/>
    <property type="match status" value="1"/>
</dbReference>
<name>A0A1H9P947_9BACI</name>
<dbReference type="OrthoDB" id="242546at2"/>